<organism evidence="8 9">
    <name type="scientific">Brevundimonas aurifodinae</name>
    <dbReference type="NCBI Taxonomy" id="1508312"/>
    <lineage>
        <taxon>Bacteria</taxon>
        <taxon>Pseudomonadati</taxon>
        <taxon>Pseudomonadota</taxon>
        <taxon>Alphaproteobacteria</taxon>
        <taxon>Caulobacterales</taxon>
        <taxon>Caulobacteraceae</taxon>
        <taxon>Brevundimonas</taxon>
    </lineage>
</organism>
<feature type="transmembrane region" description="Helical" evidence="6">
    <location>
        <begin position="86"/>
        <end position="106"/>
    </location>
</feature>
<dbReference type="InterPro" id="IPR032694">
    <property type="entry name" value="CopC/D"/>
</dbReference>
<feature type="transmembrane region" description="Helical" evidence="6">
    <location>
        <begin position="185"/>
        <end position="212"/>
    </location>
</feature>
<evidence type="ECO:0000313" key="8">
    <source>
        <dbReference type="EMBL" id="MEQ7156461.1"/>
    </source>
</evidence>
<feature type="transmembrane region" description="Helical" evidence="6">
    <location>
        <begin position="113"/>
        <end position="131"/>
    </location>
</feature>
<dbReference type="PANTHER" id="PTHR34820:SF4">
    <property type="entry name" value="INNER MEMBRANE PROTEIN YEBZ"/>
    <property type="match status" value="1"/>
</dbReference>
<feature type="transmembrane region" description="Helical" evidence="6">
    <location>
        <begin position="12"/>
        <end position="31"/>
    </location>
</feature>
<evidence type="ECO:0000313" key="9">
    <source>
        <dbReference type="Proteomes" id="UP001445732"/>
    </source>
</evidence>
<keyword evidence="3 6" id="KW-0812">Transmembrane</keyword>
<feature type="transmembrane region" description="Helical" evidence="6">
    <location>
        <begin position="151"/>
        <end position="173"/>
    </location>
</feature>
<evidence type="ECO:0000256" key="5">
    <source>
        <dbReference type="ARBA" id="ARBA00023136"/>
    </source>
</evidence>
<comment type="subcellular location">
    <subcellularLocation>
        <location evidence="1">Cell membrane</location>
        <topology evidence="1">Multi-pass membrane protein</topology>
    </subcellularLocation>
</comment>
<evidence type="ECO:0000256" key="1">
    <source>
        <dbReference type="ARBA" id="ARBA00004651"/>
    </source>
</evidence>
<evidence type="ECO:0000256" key="3">
    <source>
        <dbReference type="ARBA" id="ARBA00022692"/>
    </source>
</evidence>
<keyword evidence="2" id="KW-1003">Cell membrane</keyword>
<evidence type="ECO:0000259" key="7">
    <source>
        <dbReference type="Pfam" id="PF05425"/>
    </source>
</evidence>
<dbReference type="InterPro" id="IPR047689">
    <property type="entry name" value="CopD"/>
</dbReference>
<dbReference type="Pfam" id="PF05425">
    <property type="entry name" value="CopD"/>
    <property type="match status" value="1"/>
</dbReference>
<dbReference type="NCBIfam" id="NF033808">
    <property type="entry name" value="copper_CopD"/>
    <property type="match status" value="1"/>
</dbReference>
<keyword evidence="4 6" id="KW-1133">Transmembrane helix</keyword>
<reference evidence="8 9" key="1">
    <citation type="submission" date="2024-06" db="EMBL/GenBank/DDBJ databases">
        <title>Brevundimonas sp. C11.</title>
        <authorList>
            <person name="Maltman C."/>
        </authorList>
    </citation>
    <scope>NUCLEOTIDE SEQUENCE [LARGE SCALE GENOMIC DNA]</scope>
    <source>
        <strain evidence="8 9">C11</strain>
    </source>
</reference>
<feature type="transmembrane region" description="Helical" evidence="6">
    <location>
        <begin position="275"/>
        <end position="294"/>
    </location>
</feature>
<dbReference type="InterPro" id="IPR008457">
    <property type="entry name" value="Cu-R_CopD_dom"/>
</dbReference>
<dbReference type="PANTHER" id="PTHR34820">
    <property type="entry name" value="INNER MEMBRANE PROTEIN YEBZ"/>
    <property type="match status" value="1"/>
</dbReference>
<accession>A0ABV1NS40</accession>
<feature type="domain" description="Copper resistance protein D" evidence="7">
    <location>
        <begin position="184"/>
        <end position="291"/>
    </location>
</feature>
<feature type="transmembrane region" description="Helical" evidence="6">
    <location>
        <begin position="224"/>
        <end position="243"/>
    </location>
</feature>
<dbReference type="RefSeq" id="WP_349685611.1">
    <property type="nucleotide sequence ID" value="NZ_JBEGDD010000014.1"/>
</dbReference>
<comment type="caution">
    <text evidence="8">The sequence shown here is derived from an EMBL/GenBank/DDBJ whole genome shotgun (WGS) entry which is preliminary data.</text>
</comment>
<evidence type="ECO:0000256" key="2">
    <source>
        <dbReference type="ARBA" id="ARBA00022475"/>
    </source>
</evidence>
<dbReference type="Proteomes" id="UP001445732">
    <property type="component" value="Unassembled WGS sequence"/>
</dbReference>
<evidence type="ECO:0000256" key="4">
    <source>
        <dbReference type="ARBA" id="ARBA00022989"/>
    </source>
</evidence>
<proteinExistence type="predicted"/>
<gene>
    <name evidence="8" type="primary">copD</name>
    <name evidence="8" type="ORF">ABN401_14665</name>
</gene>
<dbReference type="EMBL" id="JBEGDD010000014">
    <property type="protein sequence ID" value="MEQ7156461.1"/>
    <property type="molecule type" value="Genomic_DNA"/>
</dbReference>
<evidence type="ECO:0000256" key="6">
    <source>
        <dbReference type="SAM" id="Phobius"/>
    </source>
</evidence>
<keyword evidence="5 6" id="KW-0472">Membrane</keyword>
<keyword evidence="9" id="KW-1185">Reference proteome</keyword>
<sequence length="301" mass="30319">MPIDLTVVVLRWLQFAAAVVALGLPIFRTFAPGTGSRAARRAASIAGLLLSMGAVGGLVAQTAMMAGSWTTGLDAAAIGYVIQSTSLGMAHVARAALALLGAVLLLAGRGQRVMTVMAVIAFAGATASFAWSGHGASSEGAAGLVHLVADIIHALAAAVWLGALVGFSILLARRDPGDVEASARSLAGFGAVGTAAVLALTMSGLVNAAFLVGVERSDRLAGSAWGLLLFAKLLLFAVMVWLASHNRYTLTPALEKAIKAGVETGEAVRSLRVSVGVELAAGIALLGLVAAMGVQMPPASM</sequence>
<protein>
    <submittedName>
        <fullName evidence="8">Copper homeostasis membrane protein CopD</fullName>
    </submittedName>
</protein>
<name>A0ABV1NS40_9CAUL</name>
<feature type="transmembrane region" description="Helical" evidence="6">
    <location>
        <begin position="43"/>
        <end position="66"/>
    </location>
</feature>